<evidence type="ECO:0000313" key="4">
    <source>
        <dbReference type="Proteomes" id="UP000198424"/>
    </source>
</evidence>
<dbReference type="Proteomes" id="UP000028712">
    <property type="component" value="Unassembled WGS sequence"/>
</dbReference>
<dbReference type="EMBL" id="JPRM01000002">
    <property type="protein sequence ID" value="KFF19948.1"/>
    <property type="molecule type" value="Genomic_DNA"/>
</dbReference>
<gene>
    <name evidence="2" type="ORF">B0A62_17575</name>
    <name evidence="1" type="ORF">IW20_02130</name>
</gene>
<dbReference type="Proteomes" id="UP000198424">
    <property type="component" value="Unassembled WGS sequence"/>
</dbReference>
<reference evidence="2 4" key="2">
    <citation type="submission" date="2016-11" db="EMBL/GenBank/DDBJ databases">
        <title>Whole genomes of Flavobacteriaceae.</title>
        <authorList>
            <person name="Stine C."/>
            <person name="Li C."/>
            <person name="Tadesse D."/>
        </authorList>
    </citation>
    <scope>NUCLEOTIDE SEQUENCE [LARGE SCALE GENOMIC DNA]</scope>
    <source>
        <strain evidence="2 4">ATCC 29551</strain>
    </source>
</reference>
<evidence type="ECO:0000313" key="3">
    <source>
        <dbReference type="Proteomes" id="UP000028712"/>
    </source>
</evidence>
<proteinExistence type="predicted"/>
<accession>A0A086ATD4</accession>
<evidence type="ECO:0000313" key="2">
    <source>
        <dbReference type="EMBL" id="OXA91487.1"/>
    </source>
</evidence>
<name>A0A086ATD4_FLAHY</name>
<comment type="caution">
    <text evidence="1">The sequence shown here is derived from an EMBL/GenBank/DDBJ whole genome shotgun (WGS) entry which is preliminary data.</text>
</comment>
<dbReference type="eggNOG" id="ENOG5032XM2">
    <property type="taxonomic scope" value="Bacteria"/>
</dbReference>
<dbReference type="AlphaFoldDB" id="A0A086ATD4"/>
<protein>
    <submittedName>
        <fullName evidence="1">Uncharacterized protein</fullName>
    </submittedName>
</protein>
<evidence type="ECO:0000313" key="1">
    <source>
        <dbReference type="EMBL" id="KFF19948.1"/>
    </source>
</evidence>
<keyword evidence="4" id="KW-1185">Reference proteome</keyword>
<organism evidence="1 3">
    <name type="scientific">Flavobacterium hydatis</name>
    <name type="common">Cytophaga aquatilis</name>
    <dbReference type="NCBI Taxonomy" id="991"/>
    <lineage>
        <taxon>Bacteria</taxon>
        <taxon>Pseudomonadati</taxon>
        <taxon>Bacteroidota</taxon>
        <taxon>Flavobacteriia</taxon>
        <taxon>Flavobacteriales</taxon>
        <taxon>Flavobacteriaceae</taxon>
        <taxon>Flavobacterium</taxon>
    </lineage>
</organism>
<reference evidence="1 3" key="1">
    <citation type="submission" date="2014-07" db="EMBL/GenBank/DDBJ databases">
        <title>Genome of Flavobacterium hydatis DSM 2063.</title>
        <authorList>
            <person name="Pipes S.E."/>
            <person name="Stropko S.J."/>
            <person name="Newman J.D."/>
        </authorList>
    </citation>
    <scope>NUCLEOTIDE SEQUENCE [LARGE SCALE GENOMIC DNA]</scope>
    <source>
        <strain evidence="1 3">DSM 2063</strain>
    </source>
</reference>
<sequence>MAMEKHIELYPSIEKVFKDKTLGFYFRPLLTVKTSIANKAYNIHLVATDGLYCKEQHKYSENNFFGFKYNNGLYEFLGDLSVFEEYDKIPELSNFLQEDFIQNRDSYLKEKTTFEKYLEKKSPELKNIVKSDFFSNAAYYAEALYSYNFTKYYYEKYGIHKHISVITENYSKNTDPFLLEEADASSILEDFFINLNYNLNHDYEIKKEMFVSGTERYRFMSIIGGGCVLSLVDPTKDIVYILEYFS</sequence>
<dbReference type="EMBL" id="MUGY01000025">
    <property type="protein sequence ID" value="OXA91487.1"/>
    <property type="molecule type" value="Genomic_DNA"/>
</dbReference>